<dbReference type="OrthoDB" id="3024031at2759"/>
<feature type="compositionally biased region" description="Low complexity" evidence="2">
    <location>
        <begin position="223"/>
        <end position="236"/>
    </location>
</feature>
<keyword evidence="1" id="KW-0862">Zinc</keyword>
<dbReference type="OMA" id="YSCKEGR"/>
<evidence type="ECO:0000256" key="2">
    <source>
        <dbReference type="SAM" id="MobiDB-lite"/>
    </source>
</evidence>
<evidence type="ECO:0000313" key="5">
    <source>
        <dbReference type="Proteomes" id="UP000217790"/>
    </source>
</evidence>
<name>A0A2H3CGK8_ARMGA</name>
<keyword evidence="5" id="KW-1185">Reference proteome</keyword>
<evidence type="ECO:0000259" key="3">
    <source>
        <dbReference type="PROSITE" id="PS50157"/>
    </source>
</evidence>
<accession>A0A2H3CGK8</accession>
<dbReference type="PROSITE" id="PS50157">
    <property type="entry name" value="ZINC_FINGER_C2H2_2"/>
    <property type="match status" value="1"/>
</dbReference>
<evidence type="ECO:0000256" key="1">
    <source>
        <dbReference type="PROSITE-ProRule" id="PRU00042"/>
    </source>
</evidence>
<dbReference type="PROSITE" id="PS00028">
    <property type="entry name" value="ZINC_FINGER_C2H2_1"/>
    <property type="match status" value="1"/>
</dbReference>
<protein>
    <recommendedName>
        <fullName evidence="3">C2H2-type domain-containing protein</fullName>
    </recommendedName>
</protein>
<organism evidence="4 5">
    <name type="scientific">Armillaria gallica</name>
    <name type="common">Bulbous honey fungus</name>
    <name type="synonym">Armillaria bulbosa</name>
    <dbReference type="NCBI Taxonomy" id="47427"/>
    <lineage>
        <taxon>Eukaryota</taxon>
        <taxon>Fungi</taxon>
        <taxon>Dikarya</taxon>
        <taxon>Basidiomycota</taxon>
        <taxon>Agaricomycotina</taxon>
        <taxon>Agaricomycetes</taxon>
        <taxon>Agaricomycetidae</taxon>
        <taxon>Agaricales</taxon>
        <taxon>Marasmiineae</taxon>
        <taxon>Physalacriaceae</taxon>
        <taxon>Armillaria</taxon>
    </lineage>
</organism>
<reference evidence="5" key="1">
    <citation type="journal article" date="2017" name="Nat. Ecol. Evol.">
        <title>Genome expansion and lineage-specific genetic innovations in the forest pathogenic fungi Armillaria.</title>
        <authorList>
            <person name="Sipos G."/>
            <person name="Prasanna A.N."/>
            <person name="Walter M.C."/>
            <person name="O'Connor E."/>
            <person name="Balint B."/>
            <person name="Krizsan K."/>
            <person name="Kiss B."/>
            <person name="Hess J."/>
            <person name="Varga T."/>
            <person name="Slot J."/>
            <person name="Riley R."/>
            <person name="Boka B."/>
            <person name="Rigling D."/>
            <person name="Barry K."/>
            <person name="Lee J."/>
            <person name="Mihaltcheva S."/>
            <person name="LaButti K."/>
            <person name="Lipzen A."/>
            <person name="Waldron R."/>
            <person name="Moloney N.M."/>
            <person name="Sperisen C."/>
            <person name="Kredics L."/>
            <person name="Vagvoelgyi C."/>
            <person name="Patrignani A."/>
            <person name="Fitzpatrick D."/>
            <person name="Nagy I."/>
            <person name="Doyle S."/>
            <person name="Anderson J.B."/>
            <person name="Grigoriev I.V."/>
            <person name="Gueldener U."/>
            <person name="Muensterkoetter M."/>
            <person name="Nagy L.G."/>
        </authorList>
    </citation>
    <scope>NUCLEOTIDE SEQUENCE [LARGE SCALE GENOMIC DNA]</scope>
    <source>
        <strain evidence="5">Ar21-2</strain>
    </source>
</reference>
<dbReference type="EMBL" id="KZ293744">
    <property type="protein sequence ID" value="PBK80474.1"/>
    <property type="molecule type" value="Genomic_DNA"/>
</dbReference>
<keyword evidence="1" id="KW-0479">Metal-binding</keyword>
<sequence>MSHQTTSESSSTNNGSIRVACRYCDKHYSCKEGRNRHARDKHSAEIAGAQLYIHPVTRIKYFKCTTPGCTFTHRKLRVVCDHRKSSCFEVQSDSRLEEIPTQVKEIMRSDLALGRRIFPFLYDEQAGPSQSVSLSLMDWDASLDNPLVPDWWKGYLALDAPEDIGSAIRSEQLPSDTSMDTSSEGMEEKQLSLSSNADHSVIPVDADVMGEGSSANSRVNATSSSSKGSSFSFSSFDLEQSQPTTPGSILAKIEEIEA</sequence>
<feature type="region of interest" description="Disordered" evidence="2">
    <location>
        <begin position="169"/>
        <end position="258"/>
    </location>
</feature>
<feature type="compositionally biased region" description="Polar residues" evidence="2">
    <location>
        <begin position="172"/>
        <end position="184"/>
    </location>
</feature>
<dbReference type="Proteomes" id="UP000217790">
    <property type="component" value="Unassembled WGS sequence"/>
</dbReference>
<feature type="compositionally biased region" description="Polar residues" evidence="2">
    <location>
        <begin position="213"/>
        <end position="222"/>
    </location>
</feature>
<evidence type="ECO:0000313" key="4">
    <source>
        <dbReference type="EMBL" id="PBK80474.1"/>
    </source>
</evidence>
<dbReference type="InParanoid" id="A0A2H3CGK8"/>
<keyword evidence="1" id="KW-0863">Zinc-finger</keyword>
<dbReference type="AlphaFoldDB" id="A0A2H3CGK8"/>
<gene>
    <name evidence="4" type="ORF">ARMGADRAFT_1092158</name>
</gene>
<proteinExistence type="predicted"/>
<feature type="compositionally biased region" description="Polar residues" evidence="2">
    <location>
        <begin position="237"/>
        <end position="247"/>
    </location>
</feature>
<dbReference type="GO" id="GO:0008270">
    <property type="term" value="F:zinc ion binding"/>
    <property type="evidence" value="ECO:0007669"/>
    <property type="project" value="UniProtKB-KW"/>
</dbReference>
<feature type="domain" description="C2H2-type" evidence="3">
    <location>
        <begin position="19"/>
        <end position="47"/>
    </location>
</feature>
<dbReference type="InterPro" id="IPR013087">
    <property type="entry name" value="Znf_C2H2_type"/>
</dbReference>